<proteinExistence type="predicted"/>
<dbReference type="Proteomes" id="UP000425960">
    <property type="component" value="Chromosome"/>
</dbReference>
<evidence type="ECO:0000313" key="1">
    <source>
        <dbReference type="EMBL" id="BBO86576.1"/>
    </source>
</evidence>
<dbReference type="KEGG" id="dov:DSCO28_71420"/>
<dbReference type="RefSeq" id="WP_155314015.1">
    <property type="nucleotide sequence ID" value="NZ_AP021876.1"/>
</dbReference>
<gene>
    <name evidence="1" type="ORF">DSCO28_71420</name>
</gene>
<dbReference type="EMBL" id="AP021876">
    <property type="protein sequence ID" value="BBO86576.1"/>
    <property type="molecule type" value="Genomic_DNA"/>
</dbReference>
<reference evidence="1 2" key="1">
    <citation type="submission" date="2019-11" db="EMBL/GenBank/DDBJ databases">
        <title>Comparative genomics of hydrocarbon-degrading Desulfosarcina strains.</title>
        <authorList>
            <person name="Watanabe M."/>
            <person name="Kojima H."/>
            <person name="Fukui M."/>
        </authorList>
    </citation>
    <scope>NUCLEOTIDE SEQUENCE [LARGE SCALE GENOMIC DNA]</scope>
    <source>
        <strain evidence="1 2">28bB2T</strain>
    </source>
</reference>
<evidence type="ECO:0000313" key="2">
    <source>
        <dbReference type="Proteomes" id="UP000425960"/>
    </source>
</evidence>
<sequence length="117" mass="13344">MNINQINHIDAGPQLDSLVAAEIMQNKVVDDATFGLMEMHTNNDGINVYCPLRAYSKDLRSAQMVIAKMVRMAYLEASYWHTEDRPDVICRAALRAVFERRKHDAARKARANLKIVK</sequence>
<dbReference type="AlphaFoldDB" id="A0A5K8A2A0"/>
<accession>A0A5K8A2A0</accession>
<organism evidence="1 2">
    <name type="scientific">Desulfosarcina ovata subsp. sediminis</name>
    <dbReference type="NCBI Taxonomy" id="885957"/>
    <lineage>
        <taxon>Bacteria</taxon>
        <taxon>Pseudomonadati</taxon>
        <taxon>Thermodesulfobacteriota</taxon>
        <taxon>Desulfobacteria</taxon>
        <taxon>Desulfobacterales</taxon>
        <taxon>Desulfosarcinaceae</taxon>
        <taxon>Desulfosarcina</taxon>
    </lineage>
</organism>
<name>A0A5K8A2A0_9BACT</name>
<protein>
    <submittedName>
        <fullName evidence="1">Uncharacterized protein</fullName>
    </submittedName>
</protein>